<name>A0ABY9Y5B9_9FLAO</name>
<dbReference type="Proteomes" id="UP001303407">
    <property type="component" value="Chromosome"/>
</dbReference>
<keyword evidence="2" id="KW-1185">Reference proteome</keyword>
<dbReference type="PROSITE" id="PS51257">
    <property type="entry name" value="PROKAR_LIPOPROTEIN"/>
    <property type="match status" value="1"/>
</dbReference>
<organism evidence="1 2">
    <name type="scientific">Thalassobellus suaedae</name>
    <dbReference type="NCBI Taxonomy" id="3074124"/>
    <lineage>
        <taxon>Bacteria</taxon>
        <taxon>Pseudomonadati</taxon>
        <taxon>Bacteroidota</taxon>
        <taxon>Flavobacteriia</taxon>
        <taxon>Flavobacteriales</taxon>
        <taxon>Flavobacteriaceae</taxon>
        <taxon>Thalassobellus</taxon>
    </lineage>
</organism>
<dbReference type="Pfam" id="PF05935">
    <property type="entry name" value="Arylsulfotrans"/>
    <property type="match status" value="1"/>
</dbReference>
<dbReference type="RefSeq" id="WP_415863048.1">
    <property type="nucleotide sequence ID" value="NZ_CP134536.1"/>
</dbReference>
<dbReference type="PANTHER" id="PTHR35340">
    <property type="entry name" value="PQQ ENZYME REPEAT PROTEIN-RELATED"/>
    <property type="match status" value="1"/>
</dbReference>
<dbReference type="EMBL" id="CP134536">
    <property type="protein sequence ID" value="WNH13070.1"/>
    <property type="molecule type" value="Genomic_DNA"/>
</dbReference>
<dbReference type="SUPFAM" id="SSF63829">
    <property type="entry name" value="Calcium-dependent phosphotriesterase"/>
    <property type="match status" value="1"/>
</dbReference>
<evidence type="ECO:0000313" key="2">
    <source>
        <dbReference type="Proteomes" id="UP001303407"/>
    </source>
</evidence>
<protein>
    <submittedName>
        <fullName evidence="1">Aryl-sulfate sulfotransferase</fullName>
    </submittedName>
</protein>
<evidence type="ECO:0000313" key="1">
    <source>
        <dbReference type="EMBL" id="WNH13070.1"/>
    </source>
</evidence>
<dbReference type="InterPro" id="IPR010262">
    <property type="entry name" value="Arylsulfotransferase_bact"/>
</dbReference>
<proteinExistence type="predicted"/>
<reference evidence="1 2" key="1">
    <citation type="submission" date="2023-09" db="EMBL/GenBank/DDBJ databases">
        <title>Thalassobella suaedae gen. nov., sp. nov., a marine bacterium of the family Flavobacteriaceae isolated from a halophyte Suaeda japonica.</title>
        <authorList>
            <person name="Lee S.Y."/>
            <person name="Hwang C.Y."/>
        </authorList>
    </citation>
    <scope>NUCLEOTIDE SEQUENCE [LARGE SCALE GENOMIC DNA]</scope>
    <source>
        <strain evidence="1 2">HL-DH10</strain>
    </source>
</reference>
<dbReference type="InterPro" id="IPR053143">
    <property type="entry name" value="Arylsulfate_ST"/>
</dbReference>
<gene>
    <name evidence="1" type="ORF">RHP49_02190</name>
</gene>
<dbReference type="PANTHER" id="PTHR35340:SF5">
    <property type="entry name" value="ASST-DOMAIN-CONTAINING PROTEIN"/>
    <property type="match status" value="1"/>
</dbReference>
<sequence length="551" mass="62281">MKRFLTITFMAILFLAFSCKSDKEEPAEKTEVEVRQWKPEDTRPLAAVRVERGLTLKTNQATPGYVLFSPSEGTKTYLMDLDGNVVHVWKSELNSMLNGYLLENGHLIRLERDDDFPTFAFGGQAGYIREYDWDGNLLWDFKLANETELIHHDIEIMPNGNILAICYKARTPEESLEAGRNPENLLKGGLWIDKIIEIKPTKPNGGEVVWEWDIWDHLIQDFDASKNNYGVIKDNPRKININIISAEEGPLMNEEEIEQMKQMGNMTSNATVDNQHSDLTHVNSVSYNAELDQIVFSSPGFGEIYIIDHSVSTEEAKGPEGDLLYRWGNPQNYGRGTKEDQMLFGQHDVKFIPKGYLGEGHLIVFNNDIHNPNNKLPSLGAALQKAQSPDPQVAVGDFGNYSAVYEFVPPTNDNGSYSIPEEGPIGPSELVWEYMAPDKYSFYSPFISGAQRLKNGNTLITSGVTGRLFEVTPDKKIVWEYWNPYNDQYKLPDGSTSQPIGPFKYAQYRSTHFDLDYPAFQGKDLKPIDTQPEPFIFKMPPPPPMANASGQ</sequence>
<accession>A0ABY9Y5B9</accession>